<gene>
    <name evidence="2" type="ORF">BDV96DRAFT_199768</name>
</gene>
<keyword evidence="1" id="KW-0472">Membrane</keyword>
<protein>
    <submittedName>
        <fullName evidence="2">Uncharacterized protein</fullName>
    </submittedName>
</protein>
<evidence type="ECO:0000313" key="2">
    <source>
        <dbReference type="EMBL" id="KAF2110269.1"/>
    </source>
</evidence>
<reference evidence="2" key="1">
    <citation type="journal article" date="2020" name="Stud. Mycol.">
        <title>101 Dothideomycetes genomes: a test case for predicting lifestyles and emergence of pathogens.</title>
        <authorList>
            <person name="Haridas S."/>
            <person name="Albert R."/>
            <person name="Binder M."/>
            <person name="Bloem J."/>
            <person name="Labutti K."/>
            <person name="Salamov A."/>
            <person name="Andreopoulos B."/>
            <person name="Baker S."/>
            <person name="Barry K."/>
            <person name="Bills G."/>
            <person name="Bluhm B."/>
            <person name="Cannon C."/>
            <person name="Castanera R."/>
            <person name="Culley D."/>
            <person name="Daum C."/>
            <person name="Ezra D."/>
            <person name="Gonzalez J."/>
            <person name="Henrissat B."/>
            <person name="Kuo A."/>
            <person name="Liang C."/>
            <person name="Lipzen A."/>
            <person name="Lutzoni F."/>
            <person name="Magnuson J."/>
            <person name="Mondo S."/>
            <person name="Nolan M."/>
            <person name="Ohm R."/>
            <person name="Pangilinan J."/>
            <person name="Park H.-J."/>
            <person name="Ramirez L."/>
            <person name="Alfaro M."/>
            <person name="Sun H."/>
            <person name="Tritt A."/>
            <person name="Yoshinaga Y."/>
            <person name="Zwiers L.-H."/>
            <person name="Turgeon B."/>
            <person name="Goodwin S."/>
            <person name="Spatafora J."/>
            <person name="Crous P."/>
            <person name="Grigoriev I."/>
        </authorList>
    </citation>
    <scope>NUCLEOTIDE SEQUENCE</scope>
    <source>
        <strain evidence="2">CBS 627.86</strain>
    </source>
</reference>
<feature type="transmembrane region" description="Helical" evidence="1">
    <location>
        <begin position="95"/>
        <end position="121"/>
    </location>
</feature>
<evidence type="ECO:0000313" key="3">
    <source>
        <dbReference type="Proteomes" id="UP000799770"/>
    </source>
</evidence>
<dbReference type="AlphaFoldDB" id="A0A6A5YSU4"/>
<evidence type="ECO:0000256" key="1">
    <source>
        <dbReference type="SAM" id="Phobius"/>
    </source>
</evidence>
<dbReference type="Proteomes" id="UP000799770">
    <property type="component" value="Unassembled WGS sequence"/>
</dbReference>
<name>A0A6A5YSU4_9PLEO</name>
<dbReference type="OrthoDB" id="3344043at2759"/>
<sequence length="195" mass="21319">MNGKIVSMESRPSNSSTTGISSMRALRKWGYFGSFPQTVLQRVNIIANSSHSVVEEFARGMSQAYVAPFADQTSSRPARLVQLRSSKVVTKVPKAAIWTLGIANCLFSLLAVALAVAALLAEATTTGVHQVQTRLNITGLAAQLFEKKFSEQRVKSDEDLFEDRDGMRERIVKRVAVEPTDAGGAIFALQEGWEE</sequence>
<keyword evidence="1" id="KW-0812">Transmembrane</keyword>
<organism evidence="2 3">
    <name type="scientific">Lophiotrema nucula</name>
    <dbReference type="NCBI Taxonomy" id="690887"/>
    <lineage>
        <taxon>Eukaryota</taxon>
        <taxon>Fungi</taxon>
        <taxon>Dikarya</taxon>
        <taxon>Ascomycota</taxon>
        <taxon>Pezizomycotina</taxon>
        <taxon>Dothideomycetes</taxon>
        <taxon>Pleosporomycetidae</taxon>
        <taxon>Pleosporales</taxon>
        <taxon>Lophiotremataceae</taxon>
        <taxon>Lophiotrema</taxon>
    </lineage>
</organism>
<proteinExistence type="predicted"/>
<keyword evidence="3" id="KW-1185">Reference proteome</keyword>
<accession>A0A6A5YSU4</accession>
<dbReference type="EMBL" id="ML977338">
    <property type="protein sequence ID" value="KAF2110269.1"/>
    <property type="molecule type" value="Genomic_DNA"/>
</dbReference>
<keyword evidence="1" id="KW-1133">Transmembrane helix</keyword>